<keyword evidence="3 5" id="KW-0733">Signal recognition particle</keyword>
<comment type="caution">
    <text evidence="6">The sequence shown here is derived from an EMBL/GenBank/DDBJ whole genome shotgun (WGS) entry which is preliminary data.</text>
</comment>
<sequence length="96" mass="11212">MKGYIVWPAYLDKNLSKKGGRKLPKNLALDRPKFDEIKKALDSIGISHEIEKNSRYPKEQGQEERNLGRFIVEKKFSKNEILRKISKEIRKNRGGN</sequence>
<gene>
    <name evidence="5" type="primary">srp19</name>
    <name evidence="6" type="ORF">AMQ22_00153</name>
</gene>
<dbReference type="InterPro" id="IPR036521">
    <property type="entry name" value="SRP19-like_sf"/>
</dbReference>
<keyword evidence="4 5" id="KW-0687">Ribonucleoprotein</keyword>
<dbReference type="SUPFAM" id="SSF69695">
    <property type="entry name" value="SRP19"/>
    <property type="match status" value="1"/>
</dbReference>
<dbReference type="InterPro" id="IPR022938">
    <property type="entry name" value="SRP19_arc-type"/>
</dbReference>
<dbReference type="EMBL" id="LNGC01000003">
    <property type="protein sequence ID" value="KYC53623.1"/>
    <property type="molecule type" value="Genomic_DNA"/>
</dbReference>
<reference evidence="6 7" key="1">
    <citation type="journal article" date="2016" name="ISME J.">
        <title>Chasing the elusive Euryarchaeota class WSA2: genomes reveal a uniquely fastidious methyl-reducing methanogen.</title>
        <authorList>
            <person name="Nobu M.K."/>
            <person name="Narihiro T."/>
            <person name="Kuroda K."/>
            <person name="Mei R."/>
            <person name="Liu W.T."/>
        </authorList>
    </citation>
    <scope>NUCLEOTIDE SEQUENCE [LARGE SCALE GENOMIC DNA]</scope>
    <source>
        <strain evidence="6">U1lsi0528_Bin055</strain>
    </source>
</reference>
<dbReference type="Gene3D" id="3.30.56.30">
    <property type="entry name" value="Signal recognition particle, SRP19-like subunit"/>
    <property type="match status" value="1"/>
</dbReference>
<dbReference type="GO" id="GO:0008312">
    <property type="term" value="F:7S RNA binding"/>
    <property type="evidence" value="ECO:0007669"/>
    <property type="project" value="UniProtKB-UniRule"/>
</dbReference>
<proteinExistence type="inferred from homology"/>
<dbReference type="InterPro" id="IPR002778">
    <property type="entry name" value="Signal_recog_particle_SRP19"/>
</dbReference>
<dbReference type="STRING" id="1705564.APG08_01017"/>
<keyword evidence="5" id="KW-0694">RNA-binding</keyword>
<evidence type="ECO:0000256" key="4">
    <source>
        <dbReference type="ARBA" id="ARBA00023274"/>
    </source>
</evidence>
<comment type="similarity">
    <text evidence="5">Belongs to the SRP19 family.</text>
</comment>
<evidence type="ECO:0000256" key="3">
    <source>
        <dbReference type="ARBA" id="ARBA00023135"/>
    </source>
</evidence>
<evidence type="ECO:0000256" key="5">
    <source>
        <dbReference type="HAMAP-Rule" id="MF_00305"/>
    </source>
</evidence>
<evidence type="ECO:0000313" key="7">
    <source>
        <dbReference type="Proteomes" id="UP000075398"/>
    </source>
</evidence>
<dbReference type="GO" id="GO:0048500">
    <property type="term" value="C:signal recognition particle"/>
    <property type="evidence" value="ECO:0007669"/>
    <property type="project" value="UniProtKB-UniRule"/>
</dbReference>
<protein>
    <recommendedName>
        <fullName evidence="5">Signal recognition particle 19 kDa protein</fullName>
        <shortName evidence="5">SRP19</shortName>
    </recommendedName>
</protein>
<keyword evidence="2 5" id="KW-0963">Cytoplasm</keyword>
<dbReference type="GO" id="GO:0006617">
    <property type="term" value="P:SRP-dependent cotranslational protein targeting to membrane, signal sequence recognition"/>
    <property type="evidence" value="ECO:0007669"/>
    <property type="project" value="TreeGrafter"/>
</dbReference>
<evidence type="ECO:0000256" key="2">
    <source>
        <dbReference type="ARBA" id="ARBA00022490"/>
    </source>
</evidence>
<comment type="subcellular location">
    <subcellularLocation>
        <location evidence="1 5">Cytoplasm</location>
    </subcellularLocation>
</comment>
<evidence type="ECO:0000313" key="6">
    <source>
        <dbReference type="EMBL" id="KYC53623.1"/>
    </source>
</evidence>
<dbReference type="PANTHER" id="PTHR17453:SF0">
    <property type="entry name" value="SIGNAL RECOGNITION PARTICLE 19 KDA PROTEIN"/>
    <property type="match status" value="1"/>
</dbReference>
<dbReference type="Proteomes" id="UP000075398">
    <property type="component" value="Unassembled WGS sequence"/>
</dbReference>
<dbReference type="PANTHER" id="PTHR17453">
    <property type="entry name" value="SIGNAL RECOGNITION PARTICLE 19 KD PROTEIN"/>
    <property type="match status" value="1"/>
</dbReference>
<name>A0A150J8N8_9EURY</name>
<evidence type="ECO:0000256" key="1">
    <source>
        <dbReference type="ARBA" id="ARBA00004496"/>
    </source>
</evidence>
<dbReference type="Pfam" id="PF01922">
    <property type="entry name" value="SRP19"/>
    <property type="match status" value="1"/>
</dbReference>
<accession>A0A150J8N8</accession>
<dbReference type="HAMAP" id="MF_00305">
    <property type="entry name" value="SRP19"/>
    <property type="match status" value="1"/>
</dbReference>
<dbReference type="AlphaFoldDB" id="A0A150J8N8"/>
<comment type="subunit">
    <text evidence="5">Part of the signal recognition particle protein translocation system, which is composed of SRP and FtsY. Archaeal SRP consists of a 7S RNA molecule of 300 nucleotides and two protein subunits: SRP54 and SRP19.</text>
</comment>
<organism evidence="6 7">
    <name type="scientific">Candidatus Methanofastidiosum methylothiophilum</name>
    <dbReference type="NCBI Taxonomy" id="1705564"/>
    <lineage>
        <taxon>Archaea</taxon>
        <taxon>Methanobacteriati</taxon>
        <taxon>Methanobacteriota</taxon>
        <taxon>Stenosarchaea group</taxon>
        <taxon>Candidatus Methanofastidiosia</taxon>
        <taxon>Candidatus Methanofastidiosales</taxon>
        <taxon>Candidatus Methanofastidiosaceae</taxon>
        <taxon>Candidatus Methanofastidiosum</taxon>
    </lineage>
</organism>
<comment type="function">
    <text evidence="5">Involved in targeting and insertion of nascent membrane proteins into the cytoplasmic membrane. Binds directly to 7S RNA and mediates binding of the 54 kDa subunit of the SRP.</text>
</comment>